<gene>
    <name evidence="12 16" type="primary">dnaG</name>
    <name evidence="16" type="ORF">ACFQDO_16015</name>
</gene>
<evidence type="ECO:0000256" key="10">
    <source>
        <dbReference type="ARBA" id="ARBA00023125"/>
    </source>
</evidence>
<evidence type="ECO:0000256" key="7">
    <source>
        <dbReference type="ARBA" id="ARBA00022771"/>
    </source>
</evidence>
<keyword evidence="8 12" id="KW-0862">Zinc</keyword>
<keyword evidence="9" id="KW-0460">Magnesium</keyword>
<dbReference type="SUPFAM" id="SSF57783">
    <property type="entry name" value="Zinc beta-ribbon"/>
    <property type="match status" value="1"/>
</dbReference>
<dbReference type="InterPro" id="IPR037068">
    <property type="entry name" value="DNA_primase_core_N_sf"/>
</dbReference>
<evidence type="ECO:0000313" key="17">
    <source>
        <dbReference type="Proteomes" id="UP001596189"/>
    </source>
</evidence>
<dbReference type="InterPro" id="IPR006295">
    <property type="entry name" value="DNA_primase_DnaG"/>
</dbReference>
<evidence type="ECO:0000313" key="16">
    <source>
        <dbReference type="EMBL" id="MFC6008641.1"/>
    </source>
</evidence>
<organism evidence="16 17">
    <name type="scientific">Angustibacter luteus</name>
    <dbReference type="NCBI Taxonomy" id="658456"/>
    <lineage>
        <taxon>Bacteria</taxon>
        <taxon>Bacillati</taxon>
        <taxon>Actinomycetota</taxon>
        <taxon>Actinomycetes</taxon>
        <taxon>Kineosporiales</taxon>
        <taxon>Kineosporiaceae</taxon>
    </lineage>
</organism>
<keyword evidence="17" id="KW-1185">Reference proteome</keyword>
<keyword evidence="1 12" id="KW-0240">DNA-directed RNA polymerase</keyword>
<dbReference type="EMBL" id="JBHSRD010000006">
    <property type="protein sequence ID" value="MFC6008641.1"/>
    <property type="molecule type" value="Genomic_DNA"/>
</dbReference>
<evidence type="ECO:0000256" key="13">
    <source>
        <dbReference type="PIRNR" id="PIRNR002811"/>
    </source>
</evidence>
<keyword evidence="3 12" id="KW-0808">Transferase</keyword>
<evidence type="ECO:0000256" key="4">
    <source>
        <dbReference type="ARBA" id="ARBA00022695"/>
    </source>
</evidence>
<dbReference type="InterPro" id="IPR019475">
    <property type="entry name" value="DNA_primase_DnaB-bd"/>
</dbReference>
<evidence type="ECO:0000256" key="14">
    <source>
        <dbReference type="SAM" id="MobiDB-lite"/>
    </source>
</evidence>
<comment type="caution">
    <text evidence="16">The sequence shown here is derived from an EMBL/GenBank/DDBJ whole genome shotgun (WGS) entry which is preliminary data.</text>
</comment>
<dbReference type="RefSeq" id="WP_345714593.1">
    <property type="nucleotide sequence ID" value="NZ_BAABFP010000002.1"/>
</dbReference>
<keyword evidence="6 12" id="KW-0479">Metal-binding</keyword>
<keyword evidence="2 12" id="KW-0639">Primosome</keyword>
<evidence type="ECO:0000256" key="2">
    <source>
        <dbReference type="ARBA" id="ARBA00022515"/>
    </source>
</evidence>
<dbReference type="SUPFAM" id="SSF56731">
    <property type="entry name" value="DNA primase core"/>
    <property type="match status" value="1"/>
</dbReference>
<dbReference type="Proteomes" id="UP001596189">
    <property type="component" value="Unassembled WGS sequence"/>
</dbReference>
<evidence type="ECO:0000256" key="6">
    <source>
        <dbReference type="ARBA" id="ARBA00022723"/>
    </source>
</evidence>
<accession>A0ABW1JIB8</accession>
<dbReference type="Gene3D" id="3.90.580.10">
    <property type="entry name" value="Zinc finger, CHC2-type domain"/>
    <property type="match status" value="1"/>
</dbReference>
<evidence type="ECO:0000256" key="3">
    <source>
        <dbReference type="ARBA" id="ARBA00022679"/>
    </source>
</evidence>
<dbReference type="SMART" id="SM00400">
    <property type="entry name" value="ZnF_CHCC"/>
    <property type="match status" value="1"/>
</dbReference>
<dbReference type="Pfam" id="PF08275">
    <property type="entry name" value="DNAG_N"/>
    <property type="match status" value="1"/>
</dbReference>
<sequence>MPGRIKAEVVAAVKERTSIEDVVREHVTLRQGGVGSLKGLCPFHDEKSPSFNVRPQLGVWHCFGCGEGGDVLSFVQKVDHLTFSEAVERLADRAGIAVEYEEGGGAPRRREDVGRRTRLVEAGRVAEQWYAEQLASGAEAVPGRRFLAERGFDREAAARFTVGYAPRSGEALTRHLRDKGFTDDEIVTVGLAARGSRGLYDRFRGRLVWPIHDVTGDCVGFGARRLFDDDRIEAKYLNTSETPLFKKSQVLYGLDLAKKAVATQRQAVVVEGYTDVMACHLSGVETAVATCGTAFGTDHIKVVRRLMRDDDDVYPAEVVFTFDGDAAGQKAALRAFGEDQRFVSQTYVAVEPNGLDPCELRQQHGDEAVRQLIASKVPLFEFAIATTIARFDLNTAVGRVQALRAAAPVVAQIKDRSLRPEYARRLAGHVGLDVEEARRAVAAAGRAAESAPDRGRSSVELQPAAPDQVVERPVVPRPDPRDPTVAMERQLLQCVLQAPWVLDTTEFDALGEDAFTAEMHRVVHVAVRGLGGLAQAGAGWHEQVAAAVPDDVRSYVTDLTVAELPVVSDEGLARLGASLQIEIAQRDLVRRERDVHSRMQRLDAAGDAIGYNAALREAQVLVERRRALTARTD</sequence>
<feature type="domain" description="Toprim" evidence="15">
    <location>
        <begin position="265"/>
        <end position="352"/>
    </location>
</feature>
<dbReference type="InterPro" id="IPR013264">
    <property type="entry name" value="DNAG_N"/>
</dbReference>
<dbReference type="InterPro" id="IPR036977">
    <property type="entry name" value="DNA_primase_Znf_CHC2"/>
</dbReference>
<comment type="cofactor">
    <cofactor evidence="12 13">
        <name>Zn(2+)</name>
        <dbReference type="ChEBI" id="CHEBI:29105"/>
    </cofactor>
    <text evidence="12 13">Binds 1 zinc ion per monomer.</text>
</comment>
<dbReference type="SMART" id="SM00493">
    <property type="entry name" value="TOPRIM"/>
    <property type="match status" value="1"/>
</dbReference>
<dbReference type="PANTHER" id="PTHR30313:SF2">
    <property type="entry name" value="DNA PRIMASE"/>
    <property type="match status" value="1"/>
</dbReference>
<keyword evidence="7 12" id="KW-0863">Zinc-finger</keyword>
<dbReference type="NCBIfam" id="TIGR01391">
    <property type="entry name" value="dnaG"/>
    <property type="match status" value="1"/>
</dbReference>
<dbReference type="PANTHER" id="PTHR30313">
    <property type="entry name" value="DNA PRIMASE"/>
    <property type="match status" value="1"/>
</dbReference>
<comment type="function">
    <text evidence="12 13">RNA polymerase that catalyzes the synthesis of short RNA molecules used as primers for DNA polymerase during DNA replication.</text>
</comment>
<dbReference type="HAMAP" id="MF_00974">
    <property type="entry name" value="DNA_primase_DnaG"/>
    <property type="match status" value="1"/>
</dbReference>
<comment type="subunit">
    <text evidence="12">Monomer. Interacts with DnaB.</text>
</comment>
<dbReference type="InterPro" id="IPR034151">
    <property type="entry name" value="TOPRIM_DnaG_bac"/>
</dbReference>
<dbReference type="PIRSF" id="PIRSF002811">
    <property type="entry name" value="DnaG"/>
    <property type="match status" value="1"/>
</dbReference>
<evidence type="ECO:0000256" key="5">
    <source>
        <dbReference type="ARBA" id="ARBA00022705"/>
    </source>
</evidence>
<dbReference type="Gene3D" id="3.90.980.10">
    <property type="entry name" value="DNA primase, catalytic core, N-terminal domain"/>
    <property type="match status" value="1"/>
</dbReference>
<evidence type="ECO:0000256" key="9">
    <source>
        <dbReference type="ARBA" id="ARBA00022842"/>
    </source>
</evidence>
<dbReference type="Pfam" id="PF10410">
    <property type="entry name" value="DnaB_bind"/>
    <property type="match status" value="1"/>
</dbReference>
<dbReference type="Pfam" id="PF01807">
    <property type="entry name" value="Zn_ribbon_DnaG"/>
    <property type="match status" value="1"/>
</dbReference>
<comment type="similarity">
    <text evidence="12 13">Belongs to the DnaG primase family.</text>
</comment>
<proteinExistence type="inferred from homology"/>
<dbReference type="CDD" id="cd03364">
    <property type="entry name" value="TOPRIM_DnaG_primases"/>
    <property type="match status" value="1"/>
</dbReference>
<comment type="domain">
    <text evidence="12">Contains an N-terminal zinc-binding domain, a central core domain that contains the primase activity, and a C-terminal DnaB-binding domain.</text>
</comment>
<dbReference type="InterPro" id="IPR002694">
    <property type="entry name" value="Znf_CHC2"/>
</dbReference>
<evidence type="ECO:0000256" key="12">
    <source>
        <dbReference type="HAMAP-Rule" id="MF_00974"/>
    </source>
</evidence>
<dbReference type="InterPro" id="IPR006171">
    <property type="entry name" value="TOPRIM_dom"/>
</dbReference>
<dbReference type="Pfam" id="PF13662">
    <property type="entry name" value="Toprim_4"/>
    <property type="match status" value="1"/>
</dbReference>
<evidence type="ECO:0000259" key="15">
    <source>
        <dbReference type="PROSITE" id="PS50880"/>
    </source>
</evidence>
<dbReference type="EC" id="2.7.7.101" evidence="12"/>
<feature type="zinc finger region" description="CHC2-type" evidence="12">
    <location>
        <begin position="41"/>
        <end position="65"/>
    </location>
</feature>
<evidence type="ECO:0000256" key="1">
    <source>
        <dbReference type="ARBA" id="ARBA00022478"/>
    </source>
</evidence>
<comment type="catalytic activity">
    <reaction evidence="12">
        <text>ssDNA + n NTP = ssDNA/pppN(pN)n-1 hybrid + (n-1) diphosphate.</text>
        <dbReference type="EC" id="2.7.7.101"/>
    </reaction>
</comment>
<name>A0ABW1JIB8_9ACTN</name>
<keyword evidence="5 12" id="KW-0235">DNA replication</keyword>
<protein>
    <recommendedName>
        <fullName evidence="12 13">DNA primase</fullName>
        <ecNumber evidence="12">2.7.7.101</ecNumber>
    </recommendedName>
</protein>
<dbReference type="PROSITE" id="PS50880">
    <property type="entry name" value="TOPRIM"/>
    <property type="match status" value="1"/>
</dbReference>
<evidence type="ECO:0000256" key="11">
    <source>
        <dbReference type="ARBA" id="ARBA00023163"/>
    </source>
</evidence>
<dbReference type="InterPro" id="IPR030846">
    <property type="entry name" value="DnaG_bac"/>
</dbReference>
<evidence type="ECO:0000256" key="8">
    <source>
        <dbReference type="ARBA" id="ARBA00022833"/>
    </source>
</evidence>
<keyword evidence="11 12" id="KW-0804">Transcription</keyword>
<keyword evidence="4 12" id="KW-0548">Nucleotidyltransferase</keyword>
<reference evidence="17" key="1">
    <citation type="journal article" date="2019" name="Int. J. Syst. Evol. Microbiol.">
        <title>The Global Catalogue of Microorganisms (GCM) 10K type strain sequencing project: providing services to taxonomists for standard genome sequencing and annotation.</title>
        <authorList>
            <consortium name="The Broad Institute Genomics Platform"/>
            <consortium name="The Broad Institute Genome Sequencing Center for Infectious Disease"/>
            <person name="Wu L."/>
            <person name="Ma J."/>
        </authorList>
    </citation>
    <scope>NUCLEOTIDE SEQUENCE [LARGE SCALE GENOMIC DNA]</scope>
    <source>
        <strain evidence="17">KACC 14249</strain>
    </source>
</reference>
<dbReference type="InterPro" id="IPR050219">
    <property type="entry name" value="DnaG_primase"/>
</dbReference>
<feature type="region of interest" description="Disordered" evidence="14">
    <location>
        <begin position="445"/>
        <end position="477"/>
    </location>
</feature>
<keyword evidence="10 12" id="KW-0238">DNA-binding</keyword>
<dbReference type="Gene3D" id="3.40.1360.10">
    <property type="match status" value="1"/>
</dbReference>